<gene>
    <name evidence="11" type="ORF">ACFONP_07100</name>
</gene>
<comment type="catalytic activity">
    <reaction evidence="8">
        <text>NAD(+) + NADPH + H(+)(in) = NADH + NADP(+) + H(+)(out)</text>
        <dbReference type="Rhea" id="RHEA:47992"/>
        <dbReference type="ChEBI" id="CHEBI:15378"/>
        <dbReference type="ChEBI" id="CHEBI:57540"/>
        <dbReference type="ChEBI" id="CHEBI:57783"/>
        <dbReference type="ChEBI" id="CHEBI:57945"/>
        <dbReference type="ChEBI" id="CHEBI:58349"/>
        <dbReference type="EC" id="7.1.1.1"/>
    </reaction>
</comment>
<keyword evidence="12" id="KW-1185">Reference proteome</keyword>
<protein>
    <recommendedName>
        <fullName evidence="3">proton-translocating NAD(P)(+) transhydrogenase</fullName>
        <ecNumber evidence="3">7.1.1.1</ecNumber>
    </recommendedName>
</protein>
<evidence type="ECO:0000313" key="12">
    <source>
        <dbReference type="Proteomes" id="UP001595607"/>
    </source>
</evidence>
<keyword evidence="4" id="KW-0547">Nucleotide-binding</keyword>
<feature type="domain" description="Alanine dehydrogenase/pyridine nucleotide transhydrogenase NAD(H)-binding" evidence="9">
    <location>
        <begin position="143"/>
        <end position="301"/>
    </location>
</feature>
<dbReference type="InterPro" id="IPR007886">
    <property type="entry name" value="AlaDH/PNT_N"/>
</dbReference>
<dbReference type="Proteomes" id="UP001595607">
    <property type="component" value="Unassembled WGS sequence"/>
</dbReference>
<evidence type="ECO:0000256" key="1">
    <source>
        <dbReference type="ARBA" id="ARBA00003943"/>
    </source>
</evidence>
<dbReference type="SMART" id="SM01002">
    <property type="entry name" value="AlaDh_PNT_C"/>
    <property type="match status" value="1"/>
</dbReference>
<dbReference type="EMBL" id="JBHRVA010000002">
    <property type="protein sequence ID" value="MFC3302496.1"/>
    <property type="molecule type" value="Genomic_DNA"/>
</dbReference>
<keyword evidence="6" id="KW-1278">Translocase</keyword>
<accession>A0ABV7MDY8</accession>
<dbReference type="PANTHER" id="PTHR10160:SF19">
    <property type="entry name" value="PROTON-TRANSLOCATING NAD(P)(+) TRANSHYDROGENASE"/>
    <property type="match status" value="1"/>
</dbReference>
<feature type="domain" description="Alanine dehydrogenase/pyridine nucleotide transhydrogenase N-terminal" evidence="10">
    <location>
        <begin position="5"/>
        <end position="134"/>
    </location>
</feature>
<name>A0ABV7MDY8_9PROT</name>
<evidence type="ECO:0000313" key="11">
    <source>
        <dbReference type="EMBL" id="MFC3302496.1"/>
    </source>
</evidence>
<dbReference type="EC" id="7.1.1.1" evidence="3"/>
<evidence type="ECO:0000256" key="7">
    <source>
        <dbReference type="ARBA" id="ARBA00023027"/>
    </source>
</evidence>
<evidence type="ECO:0000256" key="4">
    <source>
        <dbReference type="ARBA" id="ARBA00022741"/>
    </source>
</evidence>
<evidence type="ECO:0000256" key="6">
    <source>
        <dbReference type="ARBA" id="ARBA00022967"/>
    </source>
</evidence>
<comment type="similarity">
    <text evidence="2">Belongs to the AlaDH/PNT family.</text>
</comment>
<dbReference type="InterPro" id="IPR008143">
    <property type="entry name" value="Ala_DH/PNT_CS2"/>
</dbReference>
<comment type="function">
    <text evidence="1">The transhydrogenation between NADH and NADP is coupled to respiration and ATP hydrolysis and functions as a proton pump across the membrane.</text>
</comment>
<dbReference type="Pfam" id="PF01262">
    <property type="entry name" value="AlaDh_PNT_C"/>
    <property type="match status" value="1"/>
</dbReference>
<dbReference type="PROSITE" id="PS00837">
    <property type="entry name" value="ALADH_PNT_2"/>
    <property type="match status" value="1"/>
</dbReference>
<reference evidence="12" key="1">
    <citation type="journal article" date="2019" name="Int. J. Syst. Evol. Microbiol.">
        <title>The Global Catalogue of Microorganisms (GCM) 10K type strain sequencing project: providing services to taxonomists for standard genome sequencing and annotation.</title>
        <authorList>
            <consortium name="The Broad Institute Genomics Platform"/>
            <consortium name="The Broad Institute Genome Sequencing Center for Infectious Disease"/>
            <person name="Wu L."/>
            <person name="Ma J."/>
        </authorList>
    </citation>
    <scope>NUCLEOTIDE SEQUENCE [LARGE SCALE GENOMIC DNA]</scope>
    <source>
        <strain evidence="12">KCTC 22245</strain>
    </source>
</reference>
<dbReference type="PANTHER" id="PTHR10160">
    <property type="entry name" value="NAD(P) TRANSHYDROGENASE"/>
    <property type="match status" value="1"/>
</dbReference>
<dbReference type="Pfam" id="PF05222">
    <property type="entry name" value="AlaDh_PNT_N"/>
    <property type="match status" value="1"/>
</dbReference>
<dbReference type="RefSeq" id="WP_189570802.1">
    <property type="nucleotide sequence ID" value="NZ_BMXU01000001.1"/>
</dbReference>
<comment type="caution">
    <text evidence="11">The sequence shown here is derived from an EMBL/GenBank/DDBJ whole genome shotgun (WGS) entry which is preliminary data.</text>
</comment>
<evidence type="ECO:0000259" key="9">
    <source>
        <dbReference type="SMART" id="SM01002"/>
    </source>
</evidence>
<keyword evidence="5" id="KW-0521">NADP</keyword>
<dbReference type="InterPro" id="IPR036291">
    <property type="entry name" value="NAD(P)-bd_dom_sf"/>
</dbReference>
<keyword evidence="7" id="KW-0520">NAD</keyword>
<sequence length="365" mass="38256">MKLAGVRAQGEKRSPLSPETVKKFRQLGFEVAIEPGLGKDAGIPDAAFEEAGATVTTDAASGADVVLSAGPLEGEALSKLGRGTRLVGMLDPYDAKDRVHAYASAGIDAFAMELLPRITRAQSMDVLSSQANLAGYKAVIDAAANYGRAFPMMMTAAGTVPPAKVFVMGAGVAGLQAIATARRLGAVVSATDVRAAAGEQVESLGGTFIFVKEAMEEGEGTGGYAKELTPEQQKAQQELVTEHLKKMDVVITTALIPGRPAPKLITDDMLKGMKPGSVIVDLATPRGGNVDGEADGVTILRPKNILDGLAGEASNLLAKNFLSFVTLITDKEEKQIKVDPEDEIIKGVQLTRDGEIVHERFKGEG</sequence>
<evidence type="ECO:0000256" key="2">
    <source>
        <dbReference type="ARBA" id="ARBA00005689"/>
    </source>
</evidence>
<proteinExistence type="inferred from homology"/>
<dbReference type="Gene3D" id="3.40.50.720">
    <property type="entry name" value="NAD(P)-binding Rossmann-like Domain"/>
    <property type="match status" value="2"/>
</dbReference>
<dbReference type="InterPro" id="IPR007698">
    <property type="entry name" value="AlaDH/PNT_NAD(H)-bd"/>
</dbReference>
<evidence type="ECO:0000256" key="5">
    <source>
        <dbReference type="ARBA" id="ARBA00022857"/>
    </source>
</evidence>
<evidence type="ECO:0000256" key="3">
    <source>
        <dbReference type="ARBA" id="ARBA00012943"/>
    </source>
</evidence>
<organism evidence="11 12">
    <name type="scientific">Parvularcula lutaonensis</name>
    <dbReference type="NCBI Taxonomy" id="491923"/>
    <lineage>
        <taxon>Bacteria</taxon>
        <taxon>Pseudomonadati</taxon>
        <taxon>Pseudomonadota</taxon>
        <taxon>Alphaproteobacteria</taxon>
        <taxon>Parvularculales</taxon>
        <taxon>Parvularculaceae</taxon>
        <taxon>Parvularcula</taxon>
    </lineage>
</organism>
<evidence type="ECO:0000259" key="10">
    <source>
        <dbReference type="SMART" id="SM01003"/>
    </source>
</evidence>
<evidence type="ECO:0000256" key="8">
    <source>
        <dbReference type="ARBA" id="ARBA00048202"/>
    </source>
</evidence>
<dbReference type="CDD" id="cd05304">
    <property type="entry name" value="Rubrum_tdh"/>
    <property type="match status" value="1"/>
</dbReference>
<dbReference type="SMART" id="SM01003">
    <property type="entry name" value="AlaDh_PNT_N"/>
    <property type="match status" value="1"/>
</dbReference>
<dbReference type="SUPFAM" id="SSF52283">
    <property type="entry name" value="Formate/glycerate dehydrogenase catalytic domain-like"/>
    <property type="match status" value="1"/>
</dbReference>
<dbReference type="SUPFAM" id="SSF51735">
    <property type="entry name" value="NAD(P)-binding Rossmann-fold domains"/>
    <property type="match status" value="1"/>
</dbReference>